<evidence type="ECO:0000313" key="6">
    <source>
        <dbReference type="Proteomes" id="UP000076842"/>
    </source>
</evidence>
<name>A0A165ECB0_9BASI</name>
<evidence type="ECO:0000313" key="1">
    <source>
        <dbReference type="EMBL" id="KZT50779.1"/>
    </source>
</evidence>
<dbReference type="Proteomes" id="UP000076842">
    <property type="component" value="Unassembled WGS sequence"/>
</dbReference>
<dbReference type="EMBL" id="KV424011">
    <property type="protein sequence ID" value="KZT54553.1"/>
    <property type="molecule type" value="Genomic_DNA"/>
</dbReference>
<evidence type="ECO:0000313" key="3">
    <source>
        <dbReference type="EMBL" id="KZT52876.1"/>
    </source>
</evidence>
<keyword evidence="6" id="KW-1185">Reference proteome</keyword>
<protein>
    <submittedName>
        <fullName evidence="5">Uncharacterized protein</fullName>
    </submittedName>
</protein>
<evidence type="ECO:0000313" key="4">
    <source>
        <dbReference type="EMBL" id="KZT53325.1"/>
    </source>
</evidence>
<dbReference type="InterPro" id="IPR046521">
    <property type="entry name" value="DUF6698"/>
</dbReference>
<gene>
    <name evidence="5" type="ORF">CALCODRAFT_499605</name>
    <name evidence="4" type="ORF">CALCODRAFT_501279</name>
    <name evidence="3" type="ORF">CALCODRAFT_501793</name>
    <name evidence="2" type="ORF">CALCODRAFT_503919</name>
    <name evidence="1" type="ORF">CALCODRAFT_504359</name>
</gene>
<organism evidence="5 6">
    <name type="scientific">Calocera cornea HHB12733</name>
    <dbReference type="NCBI Taxonomy" id="1353952"/>
    <lineage>
        <taxon>Eukaryota</taxon>
        <taxon>Fungi</taxon>
        <taxon>Dikarya</taxon>
        <taxon>Basidiomycota</taxon>
        <taxon>Agaricomycotina</taxon>
        <taxon>Dacrymycetes</taxon>
        <taxon>Dacrymycetales</taxon>
        <taxon>Dacrymycetaceae</taxon>
        <taxon>Calocera</taxon>
    </lineage>
</organism>
<dbReference type="EMBL" id="KV424041">
    <property type="protein sequence ID" value="KZT53325.1"/>
    <property type="molecule type" value="Genomic_DNA"/>
</dbReference>
<evidence type="ECO:0000313" key="5">
    <source>
        <dbReference type="EMBL" id="KZT54553.1"/>
    </source>
</evidence>
<dbReference type="OrthoDB" id="2662502at2759"/>
<proteinExistence type="predicted"/>
<dbReference type="EMBL" id="KV424124">
    <property type="protein sequence ID" value="KZT51135.1"/>
    <property type="molecule type" value="Genomic_DNA"/>
</dbReference>
<evidence type="ECO:0000313" key="2">
    <source>
        <dbReference type="EMBL" id="KZT51135.1"/>
    </source>
</evidence>
<dbReference type="EMBL" id="KV424053">
    <property type="protein sequence ID" value="KZT52876.1"/>
    <property type="molecule type" value="Genomic_DNA"/>
</dbReference>
<reference evidence="5 6" key="1">
    <citation type="journal article" date="2016" name="Mol. Biol. Evol.">
        <title>Comparative Genomics of Early-Diverging Mushroom-Forming Fungi Provides Insights into the Origins of Lignocellulose Decay Capabilities.</title>
        <authorList>
            <person name="Nagy L.G."/>
            <person name="Riley R."/>
            <person name="Tritt A."/>
            <person name="Adam C."/>
            <person name="Daum C."/>
            <person name="Floudas D."/>
            <person name="Sun H."/>
            <person name="Yadav J.S."/>
            <person name="Pangilinan J."/>
            <person name="Larsson K.H."/>
            <person name="Matsuura K."/>
            <person name="Barry K."/>
            <person name="Labutti K."/>
            <person name="Kuo R."/>
            <person name="Ohm R.A."/>
            <person name="Bhattacharya S.S."/>
            <person name="Shirouzu T."/>
            <person name="Yoshinaga Y."/>
            <person name="Martin F.M."/>
            <person name="Grigoriev I.V."/>
            <person name="Hibbett D.S."/>
        </authorList>
    </citation>
    <scope>NUCLEOTIDE SEQUENCE [LARGE SCALE GENOMIC DNA]</scope>
    <source>
        <strain evidence="5 6">HHB12733</strain>
    </source>
</reference>
<sequence length="189" mass="21521">MKLNEETNVEEEIVTNEENFPLFLYKNRECNMNKLTEGLMENEFLLRMGIGIFISPSVATFSVSTGPKGLRSARQGKAGRHKMTEITVEAIAYVAMQARLALSSDEQFHSGGQGNFSYLLFYNTVVDVLRSDTFAPFLPHVLAVWNRRLFPDETKARREHKSMSSGTALKLLRQLCKENQIAGRRKDVW</sequence>
<dbReference type="STRING" id="1353952.A0A165ECB0"/>
<dbReference type="EMBL" id="KV424145">
    <property type="protein sequence ID" value="KZT50779.1"/>
    <property type="molecule type" value="Genomic_DNA"/>
</dbReference>
<accession>A0A165ECB0</accession>
<dbReference type="Pfam" id="PF20414">
    <property type="entry name" value="DUF6698"/>
    <property type="match status" value="1"/>
</dbReference>
<dbReference type="AlphaFoldDB" id="A0A165ECB0"/>